<evidence type="ECO:0000313" key="5">
    <source>
        <dbReference type="WBParaSite" id="jg19863"/>
    </source>
</evidence>
<proteinExistence type="predicted"/>
<dbReference type="GO" id="GO:0051015">
    <property type="term" value="F:actin filament binding"/>
    <property type="evidence" value="ECO:0007669"/>
    <property type="project" value="TreeGrafter"/>
</dbReference>
<feature type="compositionally biased region" description="Basic and acidic residues" evidence="2">
    <location>
        <begin position="181"/>
        <end position="197"/>
    </location>
</feature>
<dbReference type="InterPro" id="IPR000237">
    <property type="entry name" value="GRIP_dom"/>
</dbReference>
<protein>
    <submittedName>
        <fullName evidence="5">GRIP domain-containing protein</fullName>
    </submittedName>
</protein>
<keyword evidence="4" id="KW-1185">Reference proteome</keyword>
<evidence type="ECO:0000256" key="1">
    <source>
        <dbReference type="SAM" id="Coils"/>
    </source>
</evidence>
<feature type="coiled-coil region" evidence="1">
    <location>
        <begin position="784"/>
        <end position="829"/>
    </location>
</feature>
<dbReference type="Proteomes" id="UP000887574">
    <property type="component" value="Unplaced"/>
</dbReference>
<dbReference type="GO" id="GO:0000146">
    <property type="term" value="F:microfilament motor activity"/>
    <property type="evidence" value="ECO:0007669"/>
    <property type="project" value="TreeGrafter"/>
</dbReference>
<organism evidence="4 5">
    <name type="scientific">Ditylenchus dipsaci</name>
    <dbReference type="NCBI Taxonomy" id="166011"/>
    <lineage>
        <taxon>Eukaryota</taxon>
        <taxon>Metazoa</taxon>
        <taxon>Ecdysozoa</taxon>
        <taxon>Nematoda</taxon>
        <taxon>Chromadorea</taxon>
        <taxon>Rhabditida</taxon>
        <taxon>Tylenchina</taxon>
        <taxon>Tylenchomorpha</taxon>
        <taxon>Sphaerularioidea</taxon>
        <taxon>Anguinidae</taxon>
        <taxon>Anguininae</taxon>
        <taxon>Ditylenchus</taxon>
    </lineage>
</organism>
<feature type="region of interest" description="Disordered" evidence="2">
    <location>
        <begin position="910"/>
        <end position="935"/>
    </location>
</feature>
<feature type="compositionally biased region" description="Basic residues" evidence="2">
    <location>
        <begin position="228"/>
        <end position="240"/>
    </location>
</feature>
<dbReference type="GO" id="GO:0016460">
    <property type="term" value="C:myosin II complex"/>
    <property type="evidence" value="ECO:0007669"/>
    <property type="project" value="TreeGrafter"/>
</dbReference>
<feature type="domain" description="GRIP" evidence="3">
    <location>
        <begin position="1513"/>
        <end position="1561"/>
    </location>
</feature>
<dbReference type="WBParaSite" id="jg19863">
    <property type="protein sequence ID" value="jg19863"/>
    <property type="gene ID" value="jg19863"/>
</dbReference>
<dbReference type="GO" id="GO:0032982">
    <property type="term" value="C:myosin filament"/>
    <property type="evidence" value="ECO:0007669"/>
    <property type="project" value="TreeGrafter"/>
</dbReference>
<feature type="compositionally biased region" description="Polar residues" evidence="2">
    <location>
        <begin position="10"/>
        <end position="28"/>
    </location>
</feature>
<evidence type="ECO:0000313" key="4">
    <source>
        <dbReference type="Proteomes" id="UP000887574"/>
    </source>
</evidence>
<reference evidence="5" key="1">
    <citation type="submission" date="2022-11" db="UniProtKB">
        <authorList>
            <consortium name="WormBaseParasite"/>
        </authorList>
    </citation>
    <scope>IDENTIFICATION</scope>
</reference>
<feature type="region of interest" description="Disordered" evidence="2">
    <location>
        <begin position="181"/>
        <end position="204"/>
    </location>
</feature>
<feature type="coiled-coil region" evidence="1">
    <location>
        <begin position="444"/>
        <end position="482"/>
    </location>
</feature>
<dbReference type="PANTHER" id="PTHR45615">
    <property type="entry name" value="MYOSIN HEAVY CHAIN, NON-MUSCLE"/>
    <property type="match status" value="1"/>
</dbReference>
<feature type="coiled-coil region" evidence="1">
    <location>
        <begin position="508"/>
        <end position="542"/>
    </location>
</feature>
<evidence type="ECO:0000256" key="2">
    <source>
        <dbReference type="SAM" id="MobiDB-lite"/>
    </source>
</evidence>
<accession>A0A915DIM9</accession>
<feature type="coiled-coil region" evidence="1">
    <location>
        <begin position="299"/>
        <end position="337"/>
    </location>
</feature>
<feature type="region of interest" description="Disordered" evidence="2">
    <location>
        <begin position="228"/>
        <end position="253"/>
    </location>
</feature>
<feature type="region of interest" description="Disordered" evidence="2">
    <location>
        <begin position="1230"/>
        <end position="1250"/>
    </location>
</feature>
<dbReference type="GO" id="GO:0005737">
    <property type="term" value="C:cytoplasm"/>
    <property type="evidence" value="ECO:0007669"/>
    <property type="project" value="TreeGrafter"/>
</dbReference>
<dbReference type="PANTHER" id="PTHR45615:SF40">
    <property type="entry name" value="MYOSIN HEAVY CHAIN, NON-MUSCLE"/>
    <property type="match status" value="1"/>
</dbReference>
<feature type="coiled-coil region" evidence="1">
    <location>
        <begin position="1414"/>
        <end position="1487"/>
    </location>
</feature>
<evidence type="ECO:0000259" key="3">
    <source>
        <dbReference type="PROSITE" id="PS50913"/>
    </source>
</evidence>
<sequence length="1566" mass="179149">MPFIFIPSALNTSSGGEEQPTASLSPPQSKIGRKILSRIPQVRPIKGILKSPRMKNASSTSLSSPSQLFKASELSPSSISYTRPFHKSSPSVEFSEKNAVTIFGDTSDENGTEAESANPSPLFLSKPTVSPTAVISPLRQTNILNSEDSEDQELPSTSGPLIVSQVGKEVSHENANVDLFVKPEQDRSTEEDGHSDAHSMTSSGSSHIAGKWWFGKDTRYVLHCDKHGHHNHGPSHHHGEKPKAEEYVTPTQRKSREIKMLSKELIKSKNEVLTKDKHLAELRQRLKEIETMMGSSHLLTENLRLMQQLKENQDEFRNEKQILIDKHEIRVRQLIQEIFDTRSETLKKSQQLSELQASLEVETHEKGEMTDEAMEAHEEFDENVVTDSLQPPEAILGGDSPKMGSPASQRAGKALQQYQLAVAQETITQLEAYRNEALIWRTKAAQLEIVVKDMMLKNEEAEEKFNNDLDKRKLEVQKLKETVRRMSTVVQPEHSLVPPSPAPVECQMQNCIERKRKLIDENNNLLEKINLHTERNSNMEMELSTLLDNLAEERLSETKAAQMAIGSLQTEKDTLKKALDYLEGRCQVYQNLILDNNLVVQDESTSNWKRGFSDTQMFSILVSKRVQTDMTSDELSGRENEFVVLQAKLLDVEAEFSKAQTNVHHKFAEIEQNLLLKTTLVEQLTRQLEMAAKESQMSTQHRQIERDAYQKKIDELGRQAERVPLLETENEKSLQDKSLLEIKFRKAEEEFEENFERSMADSLRKFQNQGHFWKEKIFHLEKARGNAMAHLDKLQKDFEELKLRHKMECAELEQRLASSIQHISVLNNRINFPRRDAMCDARPKTNSKYVACKPNTRHKTTEIEKGSLFDEVAFSLDYTRNELKISKQRVEELQMKLLDATIKLNKIKMSSSEEDNVSTSSGEDDSRSEEESRPDLRRVAIDVDLKWHNSNSGRKRRVSGLSFDQVFFDREHGEVTLPYEGSEGGSKDEISMLSMPTIMEQTMGHSESNTLPSSQLVDGRPSHLADFARENQLTVECRKRIPSKCKRQLLERIRGLEAELIHCHEKEKEKESVSHVSCLIPSRLITGNAFEDTQVIKLQLTNNQLHAARSNSLPRSRPLLPSTPTLKGPARKLSLTNIASTSGKWESKQPKSLKLFGGDTKESQIFHQMARLKKTVGDLLNKPKSGSPLKGWTDSTQMIGSEVEKLKKNCCKLERRLLEAEMELEIYRTEPRNDATSHQQNKRLLKSRSSEKIDALSTNPEDLKRWKETAGVTFREVNYLRKAFAASEQQRLDYKTQIAMLKEKLNAARRKSIHGRHPSPLKMQQMKQTPKVRFLGDSLDLEMAPSSHLQKGAEFQPDANQLVTSSFHEFTNEPIPQSAITRESSAVDSKSWLKKTSSGLEERSSVEKELEILREAFRTQVSTLRNKNQELETRVGNLEDKSAEKLNMEREKLEDRIVELESENSLLKTENEMYEQKIREIEGERQQMYYVMFKKGQQAAAHMELTENNIDQMTEDKIALKFLHDAFYYFLLNKGNSREHIQAIMTMLNFTNSQKEDVYRRRGKSN</sequence>
<feature type="region of interest" description="Disordered" evidence="2">
    <location>
        <begin position="10"/>
        <end position="31"/>
    </location>
</feature>
<feature type="compositionally biased region" description="Acidic residues" evidence="2">
    <location>
        <begin position="912"/>
        <end position="928"/>
    </location>
</feature>
<dbReference type="PROSITE" id="PS50913">
    <property type="entry name" value="GRIP"/>
    <property type="match status" value="1"/>
</dbReference>
<keyword evidence="1" id="KW-0175">Coiled coil</keyword>
<feature type="region of interest" description="Disordered" evidence="2">
    <location>
        <begin position="104"/>
        <end position="129"/>
    </location>
</feature>
<name>A0A915DIM9_9BILA</name>